<protein>
    <submittedName>
        <fullName evidence="4">Bacterial type II secretion system protein G</fullName>
    </submittedName>
</protein>
<feature type="domain" description="Type II secretion system protein GspG C-terminal" evidence="3">
    <location>
        <begin position="270"/>
        <end position="343"/>
    </location>
</feature>
<feature type="compositionally biased region" description="Polar residues" evidence="1">
    <location>
        <begin position="83"/>
        <end position="138"/>
    </location>
</feature>
<dbReference type="EMBL" id="MWBO01000049">
    <property type="protein sequence ID" value="OQA52053.1"/>
    <property type="molecule type" value="Genomic_DNA"/>
</dbReference>
<gene>
    <name evidence="4" type="ORF">BWY43_00660</name>
</gene>
<feature type="compositionally biased region" description="Polar residues" evidence="1">
    <location>
        <begin position="148"/>
        <end position="183"/>
    </location>
</feature>
<feature type="region of interest" description="Disordered" evidence="1">
    <location>
        <begin position="380"/>
        <end position="410"/>
    </location>
</feature>
<keyword evidence="2" id="KW-0812">Transmembrane</keyword>
<dbReference type="Gene3D" id="3.30.700.10">
    <property type="entry name" value="Glycoprotein, Type 4 Pilin"/>
    <property type="match status" value="1"/>
</dbReference>
<dbReference type="Proteomes" id="UP000485367">
    <property type="component" value="Unassembled WGS sequence"/>
</dbReference>
<sequence length="410" mass="44011">MPEATPSAQETPRDNASTAPEEEAAAAVPDTDKFLESILNSTESSDSDDAVQTTSSQEPADSPVPAPPSIPQTPSPSPTIPSAENSTVVPLSGDSQDVLSTESDQLAKSDSNLNSTFSATDTSTNEPAESTPTDNGPESVQKDDFLKTFTSEQNTVPINQSQETMQDQAPSTFSNPTETSFQTMDGVANDIRQGEEPPKSVVDSPPAMMPPKQPSKKSSRGLLVAVVLILAAVAAYLLYTSFFAAQDSYQSSDTQDDLVSDEAEESYLTQTNDEVRKSDLAKIYQALKNYYSATGKYPFAESRVSLNNSDNVLEKELVSAGYLTILPADPDAQKYYAYKSDGTTFSLTAVLDEESDPEATIIDSLAIYEITQETVSVNSSNADEGIYLPEEEDYSSNPFYPSGSSQSDIE</sequence>
<feature type="compositionally biased region" description="Polar residues" evidence="1">
    <location>
        <begin position="395"/>
        <end position="410"/>
    </location>
</feature>
<evidence type="ECO:0000256" key="1">
    <source>
        <dbReference type="SAM" id="MobiDB-lite"/>
    </source>
</evidence>
<accession>A0A1V5SCR3</accession>
<comment type="caution">
    <text evidence="4">The sequence shown here is derived from an EMBL/GenBank/DDBJ whole genome shotgun (WGS) entry which is preliminary data.</text>
</comment>
<feature type="compositionally biased region" description="Polar residues" evidence="1">
    <location>
        <begin position="38"/>
        <end position="58"/>
    </location>
</feature>
<evidence type="ECO:0000313" key="4">
    <source>
        <dbReference type="EMBL" id="OQA52053.1"/>
    </source>
</evidence>
<feature type="transmembrane region" description="Helical" evidence="2">
    <location>
        <begin position="222"/>
        <end position="245"/>
    </location>
</feature>
<proteinExistence type="predicted"/>
<feature type="compositionally biased region" description="Polar residues" evidence="1">
    <location>
        <begin position="1"/>
        <end position="18"/>
    </location>
</feature>
<keyword evidence="2" id="KW-1133">Transmembrane helix</keyword>
<dbReference type="SUPFAM" id="SSF54523">
    <property type="entry name" value="Pili subunits"/>
    <property type="match status" value="1"/>
</dbReference>
<feature type="region of interest" description="Disordered" evidence="1">
    <location>
        <begin position="1"/>
        <end position="217"/>
    </location>
</feature>
<evidence type="ECO:0000259" key="3">
    <source>
        <dbReference type="Pfam" id="PF08334"/>
    </source>
</evidence>
<evidence type="ECO:0000256" key="2">
    <source>
        <dbReference type="SAM" id="Phobius"/>
    </source>
</evidence>
<dbReference type="InterPro" id="IPR013545">
    <property type="entry name" value="T2SS_protein-GspG_C"/>
</dbReference>
<feature type="compositionally biased region" description="Pro residues" evidence="1">
    <location>
        <begin position="62"/>
        <end position="79"/>
    </location>
</feature>
<keyword evidence="2" id="KW-0472">Membrane</keyword>
<dbReference type="Pfam" id="PF08334">
    <property type="entry name" value="T2SSG"/>
    <property type="match status" value="1"/>
</dbReference>
<dbReference type="AlphaFoldDB" id="A0A1V5SCR3"/>
<reference evidence="4" key="1">
    <citation type="submission" date="2017-02" db="EMBL/GenBank/DDBJ databases">
        <title>Delving into the versatile metabolic prowess of the omnipresent phylum Bacteroidetes.</title>
        <authorList>
            <person name="Nobu M.K."/>
            <person name="Mei R."/>
            <person name="Narihiro T."/>
            <person name="Kuroda K."/>
            <person name="Liu W.-T."/>
        </authorList>
    </citation>
    <scope>NUCLEOTIDE SEQUENCE</scope>
    <source>
        <strain evidence="4">ADurb.Bin280</strain>
    </source>
</reference>
<dbReference type="InterPro" id="IPR045584">
    <property type="entry name" value="Pilin-like"/>
</dbReference>
<name>A0A1V5SCR3_9BACT</name>
<organism evidence="4">
    <name type="scientific">candidate division WS2 bacterium ADurb.Bin280</name>
    <dbReference type="NCBI Taxonomy" id="1852829"/>
    <lineage>
        <taxon>Bacteria</taxon>
        <taxon>candidate division WS2</taxon>
    </lineage>
</organism>